<keyword evidence="3" id="KW-1185">Reference proteome</keyword>
<evidence type="ECO:0000313" key="2">
    <source>
        <dbReference type="EMBL" id="GAX59779.1"/>
    </source>
</evidence>
<evidence type="ECO:0000256" key="1">
    <source>
        <dbReference type="ARBA" id="ARBA00010169"/>
    </source>
</evidence>
<dbReference type="InterPro" id="IPR011322">
    <property type="entry name" value="N-reg_PII-like_a/b"/>
</dbReference>
<name>A0A286TV73_9BACT</name>
<dbReference type="AlphaFoldDB" id="A0A286TV73"/>
<evidence type="ECO:0000313" key="3">
    <source>
        <dbReference type="Proteomes" id="UP000218542"/>
    </source>
</evidence>
<organism evidence="2 3">
    <name type="scientific">Candidatus Scalindua japonica</name>
    <dbReference type="NCBI Taxonomy" id="1284222"/>
    <lineage>
        <taxon>Bacteria</taxon>
        <taxon>Pseudomonadati</taxon>
        <taxon>Planctomycetota</taxon>
        <taxon>Candidatus Brocadiia</taxon>
        <taxon>Candidatus Brocadiales</taxon>
        <taxon>Candidatus Scalinduaceae</taxon>
        <taxon>Candidatus Scalindua</taxon>
    </lineage>
</organism>
<dbReference type="EMBL" id="BAOS01000004">
    <property type="protein sequence ID" value="GAX59779.1"/>
    <property type="molecule type" value="Genomic_DNA"/>
</dbReference>
<dbReference type="GO" id="GO:0010038">
    <property type="term" value="P:response to metal ion"/>
    <property type="evidence" value="ECO:0007669"/>
    <property type="project" value="InterPro"/>
</dbReference>
<proteinExistence type="inferred from homology"/>
<dbReference type="PANTHER" id="PTHR23419:SF8">
    <property type="entry name" value="FI09726P"/>
    <property type="match status" value="1"/>
</dbReference>
<comment type="similarity">
    <text evidence="1">Belongs to the CutA family.</text>
</comment>
<dbReference type="InterPro" id="IPR004323">
    <property type="entry name" value="Ion_tolerance_CutA"/>
</dbReference>
<sequence>MNESHRYPIKEFGYDKSGIRNNLTGCFWEKLNIKMTDCIVIYITTGSITEAKKIGHTLVEEKLAACSNIVSPIRSIYSWQGKICEDKEALMILKSKKKLFKQIVKRVEKLHSYDVPEIIAMPIVEGSDKYLSWLKEETQ</sequence>
<comment type="caution">
    <text evidence="2">The sequence shown here is derived from an EMBL/GenBank/DDBJ whole genome shotgun (WGS) entry which is preliminary data.</text>
</comment>
<dbReference type="Proteomes" id="UP000218542">
    <property type="component" value="Unassembled WGS sequence"/>
</dbReference>
<dbReference type="PANTHER" id="PTHR23419">
    <property type="entry name" value="DIVALENT CATION TOLERANCE CUTA-RELATED"/>
    <property type="match status" value="1"/>
</dbReference>
<dbReference type="SUPFAM" id="SSF54913">
    <property type="entry name" value="GlnB-like"/>
    <property type="match status" value="1"/>
</dbReference>
<reference evidence="3" key="1">
    <citation type="journal article" date="2017" name="Environ. Microbiol. Rep.">
        <title>Genetic Diversity of Marine Anaerobic Ammonium-Oxidizing Bacteria as Revealed by Genomic and Proteomic Analyses of 'Candidatus Scalindua japonica'.</title>
        <authorList>
            <person name="Oshiki M."/>
            <person name="Mizuto K."/>
            <person name="Kimura Z."/>
            <person name="Kindaichi T."/>
            <person name="Satoh H."/>
            <person name="Okabe S."/>
        </authorList>
    </citation>
    <scope>NUCLEOTIDE SEQUENCE [LARGE SCALE GENOMIC DNA]</scope>
    <source>
        <strain evidence="3">husup-a2</strain>
    </source>
</reference>
<dbReference type="Gene3D" id="3.30.70.120">
    <property type="match status" value="1"/>
</dbReference>
<protein>
    <submittedName>
        <fullName evidence="2">Divalent cation tolerance protein</fullName>
    </submittedName>
</protein>
<gene>
    <name evidence="2" type="ORF">SCALIN_C04_0267</name>
</gene>
<dbReference type="Pfam" id="PF03091">
    <property type="entry name" value="CutA1"/>
    <property type="match status" value="1"/>
</dbReference>
<dbReference type="GO" id="GO:0005507">
    <property type="term" value="F:copper ion binding"/>
    <property type="evidence" value="ECO:0007669"/>
    <property type="project" value="TreeGrafter"/>
</dbReference>
<dbReference type="InterPro" id="IPR015867">
    <property type="entry name" value="N-reg_PII/ATP_PRibTrfase_C"/>
</dbReference>
<accession>A0A286TV73</accession>